<dbReference type="AlphaFoldDB" id="A0A7X1NY43"/>
<reference evidence="1 2" key="1">
    <citation type="submission" date="2019-10" db="EMBL/GenBank/DDBJ databases">
        <title>Deinococcus sp. isolated from soil.</title>
        <authorList>
            <person name="Li Y."/>
            <person name="Wang J."/>
        </authorList>
    </citation>
    <scope>NUCLEOTIDE SEQUENCE [LARGE SCALE GENOMIC DNA]</scope>
    <source>
        <strain evidence="1 2">SDU3-2</strain>
    </source>
</reference>
<comment type="caution">
    <text evidence="1">The sequence shown here is derived from an EMBL/GenBank/DDBJ whole genome shotgun (WGS) entry which is preliminary data.</text>
</comment>
<dbReference type="RefSeq" id="WP_152872226.1">
    <property type="nucleotide sequence ID" value="NZ_WBSL01000011.1"/>
</dbReference>
<sequence length="137" mass="14440">MTISTVPSPAHDHNQQTFETCIALALQLVASIELAPAVGDPVPTSEHLLDFARQLDRHADDLARLAGQPHANIAGQGWAQYQQVRGGGTTPLQTAYYGLHTAAYLGLGGGLATAVMLSVVACGVRELALTGPERTYH</sequence>
<dbReference type="EMBL" id="WBSL01000011">
    <property type="protein sequence ID" value="MPY67912.1"/>
    <property type="molecule type" value="Genomic_DNA"/>
</dbReference>
<protein>
    <submittedName>
        <fullName evidence="1">Uncharacterized protein</fullName>
    </submittedName>
</protein>
<organism evidence="1 2">
    <name type="scientific">Deinococcus terrestris</name>
    <dbReference type="NCBI Taxonomy" id="2651870"/>
    <lineage>
        <taxon>Bacteria</taxon>
        <taxon>Thermotogati</taxon>
        <taxon>Deinococcota</taxon>
        <taxon>Deinococci</taxon>
        <taxon>Deinococcales</taxon>
        <taxon>Deinococcaceae</taxon>
        <taxon>Deinococcus</taxon>
    </lineage>
</organism>
<proteinExistence type="predicted"/>
<accession>A0A7X1NY43</accession>
<keyword evidence="2" id="KW-1185">Reference proteome</keyword>
<gene>
    <name evidence="1" type="ORF">F8S09_14710</name>
</gene>
<dbReference type="Proteomes" id="UP000484842">
    <property type="component" value="Unassembled WGS sequence"/>
</dbReference>
<evidence type="ECO:0000313" key="1">
    <source>
        <dbReference type="EMBL" id="MPY67912.1"/>
    </source>
</evidence>
<name>A0A7X1NY43_9DEIO</name>
<evidence type="ECO:0000313" key="2">
    <source>
        <dbReference type="Proteomes" id="UP000484842"/>
    </source>
</evidence>